<dbReference type="InterPro" id="IPR014349">
    <property type="entry name" value="Rieske_Fe-S_prot"/>
</dbReference>
<dbReference type="CDD" id="cd03467">
    <property type="entry name" value="Rieske"/>
    <property type="match status" value="1"/>
</dbReference>
<dbReference type="InterPro" id="IPR036922">
    <property type="entry name" value="Rieske_2Fe-2S_sf"/>
</dbReference>
<evidence type="ECO:0000259" key="21">
    <source>
        <dbReference type="PROSITE" id="PS51296"/>
    </source>
</evidence>
<evidence type="ECO:0000256" key="4">
    <source>
        <dbReference type="ARBA" id="ARBA00015816"/>
    </source>
</evidence>
<dbReference type="GO" id="GO:0046872">
    <property type="term" value="F:metal ion binding"/>
    <property type="evidence" value="ECO:0007669"/>
    <property type="project" value="UniProtKB-KW"/>
</dbReference>
<evidence type="ECO:0000313" key="23">
    <source>
        <dbReference type="Proteomes" id="UP000249091"/>
    </source>
</evidence>
<dbReference type="GO" id="GO:0005886">
    <property type="term" value="C:plasma membrane"/>
    <property type="evidence" value="ECO:0007669"/>
    <property type="project" value="UniProtKB-SubCell"/>
</dbReference>
<comment type="similarity">
    <text evidence="3">Belongs to the Rieske iron-sulfur protein family.</text>
</comment>
<dbReference type="PANTHER" id="PTHR10134">
    <property type="entry name" value="CYTOCHROME B-C1 COMPLEX SUBUNIT RIESKE, MITOCHONDRIAL"/>
    <property type="match status" value="1"/>
</dbReference>
<keyword evidence="17" id="KW-1015">Disulfide bond</keyword>
<reference evidence="22 23" key="1">
    <citation type="submission" date="2018-06" db="EMBL/GenBank/DDBJ databases">
        <authorList>
            <consortium name="Pathogen Informatics"/>
            <person name="Doyle S."/>
        </authorList>
    </citation>
    <scope>NUCLEOTIDE SEQUENCE [LARGE SCALE GENOMIC DNA]</scope>
    <source>
        <strain evidence="22 23">NCTC10994</strain>
    </source>
</reference>
<dbReference type="GO" id="GO:0016705">
    <property type="term" value="F:oxidoreductase activity, acting on paired donors, with incorporation or reduction of molecular oxygen"/>
    <property type="evidence" value="ECO:0007669"/>
    <property type="project" value="UniProtKB-ARBA"/>
</dbReference>
<evidence type="ECO:0000256" key="6">
    <source>
        <dbReference type="ARBA" id="ARBA00022475"/>
    </source>
</evidence>
<keyword evidence="16 20" id="KW-0472">Membrane</keyword>
<evidence type="ECO:0000256" key="18">
    <source>
        <dbReference type="ARBA" id="ARBA00029586"/>
    </source>
</evidence>
<evidence type="ECO:0000256" key="19">
    <source>
        <dbReference type="ARBA" id="ARBA00032409"/>
    </source>
</evidence>
<evidence type="ECO:0000313" key="22">
    <source>
        <dbReference type="EMBL" id="SQI28265.1"/>
    </source>
</evidence>
<dbReference type="RefSeq" id="WP_072699140.1">
    <property type="nucleotide sequence ID" value="NZ_JAFBBL010000001.1"/>
</dbReference>
<dbReference type="GO" id="GO:0051537">
    <property type="term" value="F:2 iron, 2 sulfur cluster binding"/>
    <property type="evidence" value="ECO:0007669"/>
    <property type="project" value="UniProtKB-KW"/>
</dbReference>
<dbReference type="EMBL" id="LS483468">
    <property type="protein sequence ID" value="SQI28265.1"/>
    <property type="molecule type" value="Genomic_DNA"/>
</dbReference>
<evidence type="ECO:0000256" key="17">
    <source>
        <dbReference type="ARBA" id="ARBA00023157"/>
    </source>
</evidence>
<keyword evidence="9" id="KW-0001">2Fe-2S</keyword>
<evidence type="ECO:0000256" key="11">
    <source>
        <dbReference type="ARBA" id="ARBA00022982"/>
    </source>
</evidence>
<keyword evidence="23" id="KW-1185">Reference proteome</keyword>
<evidence type="ECO:0000256" key="1">
    <source>
        <dbReference type="ARBA" id="ARBA00002494"/>
    </source>
</evidence>
<evidence type="ECO:0000256" key="12">
    <source>
        <dbReference type="ARBA" id="ARBA00022989"/>
    </source>
</evidence>
<evidence type="ECO:0000256" key="5">
    <source>
        <dbReference type="ARBA" id="ARBA00022448"/>
    </source>
</evidence>
<evidence type="ECO:0000256" key="20">
    <source>
        <dbReference type="SAM" id="Phobius"/>
    </source>
</evidence>
<evidence type="ECO:0000256" key="10">
    <source>
        <dbReference type="ARBA" id="ARBA00022723"/>
    </source>
</evidence>
<evidence type="ECO:0000256" key="15">
    <source>
        <dbReference type="ARBA" id="ARBA00023014"/>
    </source>
</evidence>
<dbReference type="Pfam" id="PF00355">
    <property type="entry name" value="Rieske"/>
    <property type="match status" value="1"/>
</dbReference>
<name>A0A2X4WMZ0_9NOCA</name>
<keyword evidence="11" id="KW-0249">Electron transport</keyword>
<dbReference type="KEGG" id="rcr:NCTC10994_00008"/>
<feature type="transmembrane region" description="Helical" evidence="20">
    <location>
        <begin position="58"/>
        <end position="79"/>
    </location>
</feature>
<keyword evidence="14" id="KW-0408">Iron</keyword>
<accession>A0A2X4WMZ0</accession>
<gene>
    <name evidence="22" type="primary">aioB</name>
    <name evidence="22" type="ORF">NCTC10994_00008</name>
</gene>
<dbReference type="STRING" id="1219011.GCA_001895045_01144"/>
<evidence type="ECO:0000256" key="14">
    <source>
        <dbReference type="ARBA" id="ARBA00023004"/>
    </source>
</evidence>
<organism evidence="22 23">
    <name type="scientific">Rhodococcus coprophilus</name>
    <dbReference type="NCBI Taxonomy" id="38310"/>
    <lineage>
        <taxon>Bacteria</taxon>
        <taxon>Bacillati</taxon>
        <taxon>Actinomycetota</taxon>
        <taxon>Actinomycetes</taxon>
        <taxon>Mycobacteriales</taxon>
        <taxon>Nocardiaceae</taxon>
        <taxon>Rhodococcus</taxon>
    </lineage>
</organism>
<sequence length="376" mass="41779">MSGGETPANKHSVENLEQMSRDDLVALGTNLDGVDVAFRKDRWPVEGTRAEKRAERNVAFWFALAGIAGIAFIAVYLFWPWEYQAPGEANYTLYNLYTPLLGLTLGLSILGIGVGAVQFTKKFIPEEVSIQDRHDGPSSEVDRKTIVAELSDSLETSTLPRRKLIKRTAIFGGGALGVGLIMPLGGLIKNPWAQGDKSPLWVSGWTPNYEGETIYLRRDTGRPQDIVLVRPEDLDAGGMETVFPFRESDRGDDHALLQSLRGIRNSVMLIRLRTEDAERAIKRKGQESFNYGDYFAFSKICTHLGCPTSLYEQQSNRILCPCHQSQFNALEYGKPVFGPAARALPQLPITVNEEGFLVANGDFIEALGPAFWERRP</sequence>
<keyword evidence="12 20" id="KW-1133">Transmembrane helix</keyword>
<evidence type="ECO:0000256" key="9">
    <source>
        <dbReference type="ARBA" id="ARBA00022714"/>
    </source>
</evidence>
<evidence type="ECO:0000256" key="16">
    <source>
        <dbReference type="ARBA" id="ARBA00023136"/>
    </source>
</evidence>
<evidence type="ECO:0000256" key="8">
    <source>
        <dbReference type="ARBA" id="ARBA00022692"/>
    </source>
</evidence>
<dbReference type="Proteomes" id="UP000249091">
    <property type="component" value="Chromosome 1"/>
</dbReference>
<feature type="transmembrane region" description="Helical" evidence="20">
    <location>
        <begin position="169"/>
        <end position="188"/>
    </location>
</feature>
<evidence type="ECO:0000256" key="7">
    <source>
        <dbReference type="ARBA" id="ARBA00022660"/>
    </source>
</evidence>
<proteinExistence type="inferred from homology"/>
<keyword evidence="10" id="KW-0479">Metal-binding</keyword>
<keyword evidence="5" id="KW-0813">Transport</keyword>
<evidence type="ECO:0000256" key="3">
    <source>
        <dbReference type="ARBA" id="ARBA00010651"/>
    </source>
</evidence>
<feature type="domain" description="Rieske" evidence="21">
    <location>
        <begin position="264"/>
        <end position="358"/>
    </location>
</feature>
<evidence type="ECO:0000256" key="13">
    <source>
        <dbReference type="ARBA" id="ARBA00023002"/>
    </source>
</evidence>
<comment type="function">
    <text evidence="1">Iron-sulfur subunit of the cytochrome bc1 complex, an essential component of the respiratory electron transport chain required for ATP synthesis. The bc1 complex catalyzes the oxidation of menaquinol and the reduction of cytochrome c in the respiratory chain. The bc1 complex operates through a Q-cycle mechanism that couples electron transfer to generation of the proton gradient that drives ATP synthesis.</text>
</comment>
<dbReference type="Gene3D" id="2.102.10.10">
    <property type="entry name" value="Rieske [2Fe-2S] iron-sulphur domain"/>
    <property type="match status" value="1"/>
</dbReference>
<protein>
    <recommendedName>
        <fullName evidence="4">Cytochrome bc1 complex Rieske iron-sulfur subunit</fullName>
    </recommendedName>
    <alternativeName>
        <fullName evidence="18">Cytochrome bc1 reductase complex subunit QcrA</fullName>
    </alternativeName>
    <alternativeName>
        <fullName evidence="19">Rieske iron-sulfur protein</fullName>
    </alternativeName>
</protein>
<dbReference type="SUPFAM" id="SSF50022">
    <property type="entry name" value="ISP domain"/>
    <property type="match status" value="1"/>
</dbReference>
<feature type="transmembrane region" description="Helical" evidence="20">
    <location>
        <begin position="99"/>
        <end position="119"/>
    </location>
</feature>
<dbReference type="InterPro" id="IPR017941">
    <property type="entry name" value="Rieske_2Fe-2S"/>
</dbReference>
<dbReference type="GO" id="GO:0004497">
    <property type="term" value="F:monooxygenase activity"/>
    <property type="evidence" value="ECO:0007669"/>
    <property type="project" value="UniProtKB-ARBA"/>
</dbReference>
<keyword evidence="6" id="KW-1003">Cell membrane</keyword>
<evidence type="ECO:0000256" key="2">
    <source>
        <dbReference type="ARBA" id="ARBA00004651"/>
    </source>
</evidence>
<dbReference type="InterPro" id="IPR045603">
    <property type="entry name" value="QcrA_N"/>
</dbReference>
<keyword evidence="15" id="KW-0411">Iron-sulfur</keyword>
<dbReference type="PROSITE" id="PS51296">
    <property type="entry name" value="RIESKE"/>
    <property type="match status" value="1"/>
</dbReference>
<keyword evidence="8 20" id="KW-0812">Transmembrane</keyword>
<dbReference type="AlphaFoldDB" id="A0A2X4WMZ0"/>
<dbReference type="Pfam" id="PF19297">
    <property type="entry name" value="QcrA_N"/>
    <property type="match status" value="1"/>
</dbReference>
<keyword evidence="7" id="KW-0679">Respiratory chain</keyword>
<comment type="subcellular location">
    <subcellularLocation>
        <location evidence="2">Cell membrane</location>
        <topology evidence="2">Multi-pass membrane protein</topology>
    </subcellularLocation>
</comment>
<keyword evidence="13 22" id="KW-0560">Oxidoreductase</keyword>